<evidence type="ECO:0000256" key="2">
    <source>
        <dbReference type="SAM" id="SignalP"/>
    </source>
</evidence>
<feature type="signal peptide" evidence="2">
    <location>
        <begin position="1"/>
        <end position="25"/>
    </location>
</feature>
<dbReference type="Proteomes" id="UP001207654">
    <property type="component" value="Unassembled WGS sequence"/>
</dbReference>
<feature type="region of interest" description="Disordered" evidence="1">
    <location>
        <begin position="414"/>
        <end position="458"/>
    </location>
</feature>
<dbReference type="Pfam" id="PF14592">
    <property type="entry name" value="Chondroitinas_B"/>
    <property type="match status" value="1"/>
</dbReference>
<comment type="caution">
    <text evidence="3">The sequence shown here is derived from an EMBL/GenBank/DDBJ whole genome shotgun (WGS) entry which is preliminary data.</text>
</comment>
<dbReference type="RefSeq" id="WP_267534772.1">
    <property type="nucleotide sequence ID" value="NZ_JAPNKA010000001.1"/>
</dbReference>
<dbReference type="EMBL" id="JAPNKA010000001">
    <property type="protein sequence ID" value="MCY1075859.1"/>
    <property type="molecule type" value="Genomic_DNA"/>
</dbReference>
<evidence type="ECO:0000313" key="3">
    <source>
        <dbReference type="EMBL" id="MCY1075859.1"/>
    </source>
</evidence>
<proteinExistence type="predicted"/>
<organism evidence="3 4">
    <name type="scientific">Archangium lansingense</name>
    <dbReference type="NCBI Taxonomy" id="2995310"/>
    <lineage>
        <taxon>Bacteria</taxon>
        <taxon>Pseudomonadati</taxon>
        <taxon>Myxococcota</taxon>
        <taxon>Myxococcia</taxon>
        <taxon>Myxococcales</taxon>
        <taxon>Cystobacterineae</taxon>
        <taxon>Archangiaceae</taxon>
        <taxon>Archangium</taxon>
    </lineage>
</organism>
<dbReference type="SUPFAM" id="SSF51126">
    <property type="entry name" value="Pectin lyase-like"/>
    <property type="match status" value="1"/>
</dbReference>
<protein>
    <submittedName>
        <fullName evidence="3">Right-handed parallel beta-helix repeat-containing protein</fullName>
    </submittedName>
</protein>
<name>A0ABT4A3L1_9BACT</name>
<sequence>MLLRRFRWFPLCGLLLLPAASPALARTVNVSSVAQLQSALASAQPGDAIELASGTYDVKTNLTCAAAGTAEQPIVVRAQSRLGARLRFDATEGFMVSGSYWTFEGLDIEGGCASDSACEHAFHVTGRAHNFVLRESRVRDFNAQLKVNASLIDGVWEIPHRGLVERNELADTRPRVTSNPVTKLNIDTGDGWVVRDNLIHDFHKNGGNAISYGAFMKSGGREGVFERNLVVCTRDVATGGTRIGLSFGGGGTANAFCAPSFDAGVPCDPEHSDGVMRNNVIVNCSDVGIYLNRARSTQVLFNTLVSTSGVDFRFASTSGGAHGNLLSSAIRARDSATFDAGTNLTNVSAATFEGWYVAPLQGDLTLEGSVTSLLGAAAAHPQVTDDWCGRPRPASGPFTLGALEHSLGNCAGWPGDAGSGPVEADAGTGPGPDAGTGTSADAGGGEDAGASDEPAPATGCGCASAPGALSTLGLAALLMIRQRRAE</sequence>
<gene>
    <name evidence="3" type="ORF">OV287_15405</name>
</gene>
<dbReference type="InterPro" id="IPR011050">
    <property type="entry name" value="Pectin_lyase_fold/virulence"/>
</dbReference>
<evidence type="ECO:0000313" key="4">
    <source>
        <dbReference type="Proteomes" id="UP001207654"/>
    </source>
</evidence>
<evidence type="ECO:0000256" key="1">
    <source>
        <dbReference type="SAM" id="MobiDB-lite"/>
    </source>
</evidence>
<reference evidence="3 4" key="1">
    <citation type="submission" date="2022-11" db="EMBL/GenBank/DDBJ databases">
        <title>Minimal conservation of predation-associated metabolite biosynthetic gene clusters underscores biosynthetic potential of Myxococcota including descriptions for ten novel species: Archangium lansinium sp. nov., Myxococcus landrumus sp. nov., Nannocystis bai.</title>
        <authorList>
            <person name="Ahearne A."/>
            <person name="Stevens C."/>
            <person name="Phillips K."/>
        </authorList>
    </citation>
    <scope>NUCLEOTIDE SEQUENCE [LARGE SCALE GENOMIC DNA]</scope>
    <source>
        <strain evidence="3 4">MIWBW</strain>
    </source>
</reference>
<keyword evidence="2" id="KW-0732">Signal</keyword>
<keyword evidence="4" id="KW-1185">Reference proteome</keyword>
<dbReference type="Gene3D" id="2.160.20.10">
    <property type="entry name" value="Single-stranded right-handed beta-helix, Pectin lyase-like"/>
    <property type="match status" value="1"/>
</dbReference>
<dbReference type="InterPro" id="IPR039513">
    <property type="entry name" value="PL-6"/>
</dbReference>
<feature type="chain" id="PRO_5047530368" evidence="2">
    <location>
        <begin position="26"/>
        <end position="486"/>
    </location>
</feature>
<accession>A0ABT4A3L1</accession>
<dbReference type="InterPro" id="IPR012334">
    <property type="entry name" value="Pectin_lyas_fold"/>
</dbReference>